<comment type="caution">
    <text evidence="1">The sequence shown here is derived from an EMBL/GenBank/DDBJ whole genome shotgun (WGS) entry which is preliminary data.</text>
</comment>
<dbReference type="eggNOG" id="ENOG5031NUF">
    <property type="taxonomic scope" value="Bacteria"/>
</dbReference>
<accession>F9RL73</accession>
<proteinExistence type="predicted"/>
<sequence length="55" mass="6340">SFAARVSLEAEVNSNEITERVKHFFNLIFVEPFTSLTNAEALRRLPCQWMRIIGS</sequence>
<feature type="non-terminal residue" evidence="1">
    <location>
        <position position="1"/>
    </location>
</feature>
<evidence type="ECO:0000313" key="2">
    <source>
        <dbReference type="Proteomes" id="UP000004349"/>
    </source>
</evidence>
<dbReference type="Proteomes" id="UP000004349">
    <property type="component" value="Unassembled WGS sequence"/>
</dbReference>
<dbReference type="EMBL" id="AFWE01000072">
    <property type="protein sequence ID" value="EGU39258.1"/>
    <property type="molecule type" value="Genomic_DNA"/>
</dbReference>
<reference evidence="1 2" key="1">
    <citation type="journal article" date="2012" name="Int. J. Syst. Evol. Microbiol.">
        <title>Vibrio caribbeanicus sp. nov., isolated from the marine sponge Scleritoderma cyanea.</title>
        <authorList>
            <person name="Hoffmann M."/>
            <person name="Monday S.R."/>
            <person name="Allard M.W."/>
            <person name="Strain E.A."/>
            <person name="Whittaker P."/>
            <person name="Naum M."/>
            <person name="McCarthy P.J."/>
            <person name="Lopez J.V."/>
            <person name="Fischer M."/>
            <person name="Brown E.W."/>
        </authorList>
    </citation>
    <scope>NUCLEOTIDE SEQUENCE [LARGE SCALE GENOMIC DNA]</scope>
    <source>
        <strain evidence="1 2">LMG 19158</strain>
    </source>
</reference>
<evidence type="ECO:0000313" key="1">
    <source>
        <dbReference type="EMBL" id="EGU39258.1"/>
    </source>
</evidence>
<protein>
    <submittedName>
        <fullName evidence="1">Uncharacterized protein</fullName>
    </submittedName>
</protein>
<dbReference type="AlphaFoldDB" id="F9RL73"/>
<organism evidence="1 2">
    <name type="scientific">Vibrio scophthalmi LMG 19158</name>
    <dbReference type="NCBI Taxonomy" id="870967"/>
    <lineage>
        <taxon>Bacteria</taxon>
        <taxon>Pseudomonadati</taxon>
        <taxon>Pseudomonadota</taxon>
        <taxon>Gammaproteobacteria</taxon>
        <taxon>Vibrionales</taxon>
        <taxon>Vibrionaceae</taxon>
        <taxon>Vibrio</taxon>
    </lineage>
</organism>
<name>F9RL73_9VIBR</name>
<gene>
    <name evidence="1" type="ORF">VIS19158_12113</name>
</gene>